<dbReference type="InterPro" id="IPR006860">
    <property type="entry name" value="FecR"/>
</dbReference>
<dbReference type="Proteomes" id="UP000571950">
    <property type="component" value="Unassembled WGS sequence"/>
</dbReference>
<dbReference type="PANTHER" id="PTHR30273:SF2">
    <property type="entry name" value="PROTEIN FECR"/>
    <property type="match status" value="1"/>
</dbReference>
<organism evidence="4 5">
    <name type="scientific">Sphingobium jiangsuense</name>
    <dbReference type="NCBI Taxonomy" id="870476"/>
    <lineage>
        <taxon>Bacteria</taxon>
        <taxon>Pseudomonadati</taxon>
        <taxon>Pseudomonadota</taxon>
        <taxon>Alphaproteobacteria</taxon>
        <taxon>Sphingomonadales</taxon>
        <taxon>Sphingomonadaceae</taxon>
        <taxon>Sphingobium</taxon>
    </lineage>
</organism>
<keyword evidence="5" id="KW-1185">Reference proteome</keyword>
<evidence type="ECO:0000259" key="3">
    <source>
        <dbReference type="Pfam" id="PF04773"/>
    </source>
</evidence>
<evidence type="ECO:0000256" key="1">
    <source>
        <dbReference type="SAM" id="MobiDB-lite"/>
    </source>
</evidence>
<dbReference type="PANTHER" id="PTHR30273">
    <property type="entry name" value="PERIPLASMIC SIGNAL SENSOR AND SIGMA FACTOR ACTIVATOR FECR-RELATED"/>
    <property type="match status" value="1"/>
</dbReference>
<evidence type="ECO:0000256" key="2">
    <source>
        <dbReference type="SAM" id="Phobius"/>
    </source>
</evidence>
<dbReference type="InterPro" id="IPR012373">
    <property type="entry name" value="Ferrdict_sens_TM"/>
</dbReference>
<keyword evidence="2" id="KW-1133">Transmembrane helix</keyword>
<keyword evidence="2 4" id="KW-0812">Transmembrane</keyword>
<protein>
    <submittedName>
        <fullName evidence="4">Transmembrane sensor</fullName>
    </submittedName>
</protein>
<dbReference type="GO" id="GO:0016989">
    <property type="term" value="F:sigma factor antagonist activity"/>
    <property type="evidence" value="ECO:0007669"/>
    <property type="project" value="TreeGrafter"/>
</dbReference>
<feature type="domain" description="FecR protein" evidence="3">
    <location>
        <begin position="64"/>
        <end position="156"/>
    </location>
</feature>
<name>A0A7W6BML7_9SPHN</name>
<dbReference type="Gene3D" id="2.60.120.1440">
    <property type="match status" value="1"/>
</dbReference>
<feature type="region of interest" description="Disordered" evidence="1">
    <location>
        <begin position="1"/>
        <end position="28"/>
    </location>
</feature>
<keyword evidence="2" id="KW-0472">Membrane</keyword>
<dbReference type="RefSeq" id="WP_188073893.1">
    <property type="nucleotide sequence ID" value="NZ_BSPS01000041.1"/>
</dbReference>
<sequence length="274" mass="29633">MWGLAGEVGPAKTVPVPPAPARRRSRISGWRESRRARIAVAATGIAAAFAAVMLSPLPILLQSDYHTATGERRTVELEDGSHVVLDSGSAITVDYGRAERRVKLLAGRAWFDVARDSARPFAVAASDIRVTVTGTAFDVDLASDAVDIALERGSVRVSWPSGKGEDKRHMAPGDRLRIARADHIVSASRIPESSVAPWRRGHLLADGITVADAVRQLDRYYNGRIIVTSGSLGRSRVTGVYDVDDPVKALKLLMKPHGGHVRQITPWLLLVSED</sequence>
<dbReference type="Pfam" id="PF04773">
    <property type="entry name" value="FecR"/>
    <property type="match status" value="1"/>
</dbReference>
<reference evidence="4 5" key="1">
    <citation type="submission" date="2020-08" db="EMBL/GenBank/DDBJ databases">
        <title>Genomic Encyclopedia of Type Strains, Phase IV (KMG-IV): sequencing the most valuable type-strain genomes for metagenomic binning, comparative biology and taxonomic classification.</title>
        <authorList>
            <person name="Goeker M."/>
        </authorList>
    </citation>
    <scope>NUCLEOTIDE SEQUENCE [LARGE SCALE GENOMIC DNA]</scope>
    <source>
        <strain evidence="4 5">DSM 26189</strain>
    </source>
</reference>
<gene>
    <name evidence="4" type="ORF">GGR43_004369</name>
</gene>
<proteinExistence type="predicted"/>
<dbReference type="AlphaFoldDB" id="A0A7W6BML7"/>
<comment type="caution">
    <text evidence="4">The sequence shown here is derived from an EMBL/GenBank/DDBJ whole genome shotgun (WGS) entry which is preliminary data.</text>
</comment>
<evidence type="ECO:0000313" key="4">
    <source>
        <dbReference type="EMBL" id="MBB3928624.1"/>
    </source>
</evidence>
<dbReference type="Gene3D" id="3.55.50.30">
    <property type="match status" value="1"/>
</dbReference>
<feature type="transmembrane region" description="Helical" evidence="2">
    <location>
        <begin position="38"/>
        <end position="61"/>
    </location>
</feature>
<dbReference type="EMBL" id="JACIDT010000028">
    <property type="protein sequence ID" value="MBB3928624.1"/>
    <property type="molecule type" value="Genomic_DNA"/>
</dbReference>
<evidence type="ECO:0000313" key="5">
    <source>
        <dbReference type="Proteomes" id="UP000571950"/>
    </source>
</evidence>
<dbReference type="PIRSF" id="PIRSF018266">
    <property type="entry name" value="FecR"/>
    <property type="match status" value="1"/>
</dbReference>
<accession>A0A7W6BML7</accession>